<feature type="compositionally biased region" description="Basic and acidic residues" evidence="1">
    <location>
        <begin position="925"/>
        <end position="939"/>
    </location>
</feature>
<feature type="compositionally biased region" description="Polar residues" evidence="1">
    <location>
        <begin position="783"/>
        <end position="801"/>
    </location>
</feature>
<feature type="compositionally biased region" description="Acidic residues" evidence="1">
    <location>
        <begin position="722"/>
        <end position="732"/>
    </location>
</feature>
<evidence type="ECO:0000256" key="1">
    <source>
        <dbReference type="SAM" id="MobiDB-lite"/>
    </source>
</evidence>
<comment type="caution">
    <text evidence="3">The sequence shown here is derived from an EMBL/GenBank/DDBJ whole genome shotgun (WGS) entry which is preliminary data.</text>
</comment>
<sequence length="1103" mass="121435">MEQVRQQLGPPGQGYSMHYIQRPQCQQAMQAVMPQPSTHQRQDSGYAQGHPSQIYGLPAHHASPAASPIVPSRHPSNGFVTQRPAVGPPNSSMVENSDTDAGFANLAINHIMKRFGSQFAGYESTTQSLCGKVDLVQSQVRQLENTVTSFWREIDAKLESTRSPVIKQSTTEVGSIKKPSSTASAIPACEFGRMVSIQGKADISASNQEYQDPLNSDQRPDVPTEGQDSSAGIFHGSLRQRLDCMAKLVSTQQVGHTITNDCFNKVFEMLQSASDHSANVVTKQDLEALRVGTKRDLEIFRRTLRQDLETERRATMQEVRTLFEEFRQDLGSFRETKQDFETIRKEHDQHVLNTERQLKECLVSQTNTLEAFTSSGNCIQQELSSVRATLKVLEEVVTARLPVEEDQPEVAKARSPAFSFAQIVKIGYDPSNGAADAGEVGVHLQGQSTQALQSITGVAQTCTDADLEIVSSSRERVGNRAKAPEKLAEMHSNELCPKTLASLLRSYMSSTSPSLGRSQEPSVSPKRSRAISEEKPVQQVLVTTAPTNLKAPIFVDKPGRRSPRPSFTSNRPSWIGPHQAARSIRSSNMTQKEEVHYSHPGLQPPVFIAGSMCEPQWEPIEMKYKDMEDGELDFKHEFEAEPGEYQYKFRLGPGDWWVLDETKPTVDDGTGIRNNLLVVEPKPQQPQLAKAHEAEVEQPSQEKVIPASIQVADTQEKHAEPVDDMNDDDDIPESEKNLFRHETVQVPDATGESDHEDEDIEGDDEETEEPPLFEHEAGPFQRVDSQFGTPSKTNNFEFDNVTESPIEVDDFAVDERDALCPLFRHETGASHDLDPDEAPLFAHESMSPVMSASTFSPSSRKQRKPDLQDVNDPSLEPFPVDEAGIQARIQRVATRHQADEVVFEGTPPSPSLAQTKSFSPQARPDSMHNEFNDLSHLDAIDETEETDDEPIETPVEKKDSLVQPVPINIKVQDVSEVDSNSAFTDVPDVSNRGPPTPPMTPTEHVRAKAAPHDGAADSKEMPAPVASPRSREDNVTDHISNRPAPSEGSKAVKSSKPKDVELSLASKACIWFIGLCGGKVRAAGAAIAIGVAAVAFAFNTRSA</sequence>
<dbReference type="InterPro" id="IPR013783">
    <property type="entry name" value="Ig-like_fold"/>
</dbReference>
<feature type="region of interest" description="Disordered" evidence="1">
    <location>
        <begin position="553"/>
        <end position="577"/>
    </location>
</feature>
<feature type="compositionally biased region" description="Low complexity" evidence="1">
    <location>
        <begin position="58"/>
        <end position="68"/>
    </location>
</feature>
<feature type="non-terminal residue" evidence="3">
    <location>
        <position position="1103"/>
    </location>
</feature>
<keyword evidence="2" id="KW-0812">Transmembrane</keyword>
<evidence type="ECO:0000313" key="4">
    <source>
        <dbReference type="Proteomes" id="UP000767238"/>
    </source>
</evidence>
<dbReference type="InterPro" id="IPR014756">
    <property type="entry name" value="Ig_E-set"/>
</dbReference>
<feature type="region of interest" description="Disordered" evidence="1">
    <location>
        <begin position="508"/>
        <end position="534"/>
    </location>
</feature>
<feature type="region of interest" description="Disordered" evidence="1">
    <location>
        <begin position="847"/>
        <end position="1057"/>
    </location>
</feature>
<keyword evidence="2" id="KW-0472">Membrane</keyword>
<reference evidence="3" key="2">
    <citation type="submission" date="2021-08" db="EMBL/GenBank/DDBJ databases">
        <authorList>
            <person name="Gostincar C."/>
            <person name="Sun X."/>
            <person name="Song Z."/>
            <person name="Gunde-Cimerman N."/>
        </authorList>
    </citation>
    <scope>NUCLEOTIDE SEQUENCE</scope>
    <source>
        <strain evidence="3">EXF-8016</strain>
    </source>
</reference>
<feature type="compositionally biased region" description="Basic and acidic residues" evidence="1">
    <location>
        <begin position="1029"/>
        <end position="1040"/>
    </location>
</feature>
<dbReference type="SUPFAM" id="SSF81296">
    <property type="entry name" value="E set domains"/>
    <property type="match status" value="1"/>
</dbReference>
<dbReference type="CDD" id="cd02859">
    <property type="entry name" value="E_set_AMPKbeta_like_N"/>
    <property type="match status" value="1"/>
</dbReference>
<dbReference type="OrthoDB" id="5350410at2759"/>
<gene>
    <name evidence="3" type="ORF">KCV03_g9106</name>
</gene>
<feature type="compositionally biased region" description="Acidic residues" evidence="1">
    <location>
        <begin position="754"/>
        <end position="771"/>
    </location>
</feature>
<feature type="compositionally biased region" description="Polar residues" evidence="1">
    <location>
        <begin position="508"/>
        <end position="522"/>
    </location>
</feature>
<feature type="transmembrane region" description="Helical" evidence="2">
    <location>
        <begin position="1070"/>
        <end position="1098"/>
    </location>
</feature>
<feature type="compositionally biased region" description="Acidic residues" evidence="1">
    <location>
        <begin position="940"/>
        <end position="951"/>
    </location>
</feature>
<keyword evidence="2" id="KW-1133">Transmembrane helix</keyword>
<accession>A0A9P8K429</accession>
<dbReference type="AlphaFoldDB" id="A0A9P8K429"/>
<evidence type="ECO:0008006" key="5">
    <source>
        <dbReference type="Google" id="ProtNLM"/>
    </source>
</evidence>
<dbReference type="EMBL" id="JAHFYH010000104">
    <property type="protein sequence ID" value="KAH0212943.1"/>
    <property type="molecule type" value="Genomic_DNA"/>
</dbReference>
<feature type="compositionally biased region" description="Basic and acidic residues" evidence="1">
    <location>
        <begin position="1003"/>
        <end position="1020"/>
    </location>
</feature>
<name>A0A9P8K429_AURME</name>
<dbReference type="Gene3D" id="2.60.40.10">
    <property type="entry name" value="Immunoglobulins"/>
    <property type="match status" value="1"/>
</dbReference>
<organism evidence="3 4">
    <name type="scientific">Aureobasidium melanogenum</name>
    <name type="common">Aureobasidium pullulans var. melanogenum</name>
    <dbReference type="NCBI Taxonomy" id="46634"/>
    <lineage>
        <taxon>Eukaryota</taxon>
        <taxon>Fungi</taxon>
        <taxon>Dikarya</taxon>
        <taxon>Ascomycota</taxon>
        <taxon>Pezizomycotina</taxon>
        <taxon>Dothideomycetes</taxon>
        <taxon>Dothideomycetidae</taxon>
        <taxon>Dothideales</taxon>
        <taxon>Saccotheciaceae</taxon>
        <taxon>Aureobasidium</taxon>
    </lineage>
</organism>
<feature type="compositionally biased region" description="Polar residues" evidence="1">
    <location>
        <begin position="911"/>
        <end position="920"/>
    </location>
</feature>
<evidence type="ECO:0000313" key="3">
    <source>
        <dbReference type="EMBL" id="KAH0212943.1"/>
    </source>
</evidence>
<feature type="compositionally biased region" description="Basic and acidic residues" evidence="1">
    <location>
        <begin position="733"/>
        <end position="743"/>
    </location>
</feature>
<dbReference type="Proteomes" id="UP000767238">
    <property type="component" value="Unassembled WGS sequence"/>
</dbReference>
<feature type="compositionally biased region" description="Polar residues" evidence="1">
    <location>
        <begin position="848"/>
        <end position="859"/>
    </location>
</feature>
<reference evidence="3" key="1">
    <citation type="journal article" date="2021" name="J Fungi (Basel)">
        <title>Virulence traits and population genomics of the black yeast Aureobasidium melanogenum.</title>
        <authorList>
            <person name="Cernosa A."/>
            <person name="Sun X."/>
            <person name="Gostincar C."/>
            <person name="Fang C."/>
            <person name="Gunde-Cimerman N."/>
            <person name="Song Z."/>
        </authorList>
    </citation>
    <scope>NUCLEOTIDE SEQUENCE</scope>
    <source>
        <strain evidence="3">EXF-8016</strain>
    </source>
</reference>
<protein>
    <recommendedName>
        <fullName evidence="5">AMP-activated protein kinase glycogen-binding domain-containing protein</fullName>
    </recommendedName>
</protein>
<evidence type="ECO:0000256" key="2">
    <source>
        <dbReference type="SAM" id="Phobius"/>
    </source>
</evidence>
<proteinExistence type="predicted"/>
<feature type="region of interest" description="Disordered" evidence="1">
    <location>
        <begin position="30"/>
        <end position="76"/>
    </location>
</feature>
<feature type="compositionally biased region" description="Polar residues" evidence="1">
    <location>
        <begin position="30"/>
        <end position="45"/>
    </location>
</feature>
<feature type="region of interest" description="Disordered" evidence="1">
    <location>
        <begin position="209"/>
        <end position="232"/>
    </location>
</feature>
<feature type="region of interest" description="Disordered" evidence="1">
    <location>
        <begin position="684"/>
        <end position="801"/>
    </location>
</feature>